<dbReference type="KEGG" id="hhg:XM38_048100"/>
<dbReference type="Proteomes" id="UP000191901">
    <property type="component" value="Chromosome"/>
</dbReference>
<dbReference type="EMBL" id="CP021983">
    <property type="protein sequence ID" value="ASC73836.1"/>
    <property type="molecule type" value="Genomic_DNA"/>
</dbReference>
<protein>
    <submittedName>
        <fullName evidence="2">Uncharacterized protein</fullName>
    </submittedName>
</protein>
<evidence type="ECO:0000313" key="2">
    <source>
        <dbReference type="EMBL" id="ASC73836.1"/>
    </source>
</evidence>
<name>A0A1Z3HU78_9CYAN</name>
<sequence>MLTLRPRLWGVPAGLVALIIAGCGESKVSQCNRLAEVVNQTQGFMQEFETEIQSFSQNASQVDGLDDIKSAASQYTAAVDQVVTDLDGLVSDLEATELSDETLVQFRDDYVEVVQGFSSALQQASDAMELVVTVESEANLPTKIEESQQQTMAAVSSIEDLSTSESQIINQVNEYCGAPVGNDETAPEDEETGTPTPSE</sequence>
<evidence type="ECO:0000256" key="1">
    <source>
        <dbReference type="SAM" id="MobiDB-lite"/>
    </source>
</evidence>
<keyword evidence="3" id="KW-1185">Reference proteome</keyword>
<evidence type="ECO:0000313" key="3">
    <source>
        <dbReference type="Proteomes" id="UP000191901"/>
    </source>
</evidence>
<gene>
    <name evidence="2" type="ORF">XM38_048100</name>
</gene>
<proteinExistence type="predicted"/>
<dbReference type="AlphaFoldDB" id="A0A1Z3HU78"/>
<dbReference type="RefSeq" id="WP_080805427.1">
    <property type="nucleotide sequence ID" value="NZ_CP021983.2"/>
</dbReference>
<reference evidence="2 3" key="1">
    <citation type="journal article" date="2016" name="Biochim. Biophys. Acta">
        <title>Characterization of red-shifted phycobilisomes isolated from the chlorophyll f-containing cyanobacterium Halomicronema hongdechloris.</title>
        <authorList>
            <person name="Li Y."/>
            <person name="Lin Y."/>
            <person name="Garvey C.J."/>
            <person name="Birch D."/>
            <person name="Corkery R.W."/>
            <person name="Loughlin P.C."/>
            <person name="Scheer H."/>
            <person name="Willows R.D."/>
            <person name="Chen M."/>
        </authorList>
    </citation>
    <scope>NUCLEOTIDE SEQUENCE [LARGE SCALE GENOMIC DNA]</scope>
    <source>
        <strain evidence="2 3">C2206</strain>
    </source>
</reference>
<dbReference type="OrthoDB" id="572662at2"/>
<feature type="region of interest" description="Disordered" evidence="1">
    <location>
        <begin position="177"/>
        <end position="199"/>
    </location>
</feature>
<accession>A0A1Z3HU78</accession>
<organism evidence="2 3">
    <name type="scientific">Halomicronema hongdechloris C2206</name>
    <dbReference type="NCBI Taxonomy" id="1641165"/>
    <lineage>
        <taxon>Bacteria</taxon>
        <taxon>Bacillati</taxon>
        <taxon>Cyanobacteriota</taxon>
        <taxon>Cyanophyceae</taxon>
        <taxon>Nodosilineales</taxon>
        <taxon>Nodosilineaceae</taxon>
        <taxon>Halomicronema</taxon>
    </lineage>
</organism>
<dbReference type="PROSITE" id="PS51257">
    <property type="entry name" value="PROKAR_LIPOPROTEIN"/>
    <property type="match status" value="1"/>
</dbReference>